<dbReference type="EMBL" id="BSFK01000005">
    <property type="protein sequence ID" value="GLK75924.1"/>
    <property type="molecule type" value="Genomic_DNA"/>
</dbReference>
<keyword evidence="2" id="KW-1185">Reference proteome</keyword>
<dbReference type="Gene3D" id="1.10.600.10">
    <property type="entry name" value="Farnesyl Diphosphate Synthase"/>
    <property type="match status" value="1"/>
</dbReference>
<sequence length="271" mass="28994">MAESGPDPVATLVRDAAFDAYSAGLFAPAGARPHLYALQAFDIELSRVRDLTREPLPGEMRFQWWRDALADPARADAAAHPVMRALEAAIRYGALPRQALQDLIDARNDDLYDDPLPTVGDLEARLGATRSALLRLSSLILARGRDPGGADAAGHGGLALGLTQIARELSRAPQRVARLVPVELLAAQGVGQGDLERNEAPAALVAALRALALRHLNAARAAYPALDPVAAPAFLPLALVASDLTRRGPGDGLRWLRLARLWRASRRSTPF</sequence>
<protein>
    <submittedName>
        <fullName evidence="1">Phytoene synthase</fullName>
    </submittedName>
</protein>
<reference evidence="1" key="2">
    <citation type="submission" date="2023-01" db="EMBL/GenBank/DDBJ databases">
        <authorList>
            <person name="Sun Q."/>
            <person name="Evtushenko L."/>
        </authorList>
    </citation>
    <scope>NUCLEOTIDE SEQUENCE</scope>
    <source>
        <strain evidence="1">VKM B-2555</strain>
    </source>
</reference>
<dbReference type="RefSeq" id="WP_271203854.1">
    <property type="nucleotide sequence ID" value="NZ_BSFK01000005.1"/>
</dbReference>
<dbReference type="Pfam" id="PF00494">
    <property type="entry name" value="SQS_PSY"/>
    <property type="match status" value="1"/>
</dbReference>
<comment type="caution">
    <text evidence="1">The sequence shown here is derived from an EMBL/GenBank/DDBJ whole genome shotgun (WGS) entry which is preliminary data.</text>
</comment>
<name>A0A9W6N2F9_9HYPH</name>
<accession>A0A9W6N2F9</accession>
<evidence type="ECO:0000313" key="2">
    <source>
        <dbReference type="Proteomes" id="UP001143364"/>
    </source>
</evidence>
<reference evidence="1" key="1">
    <citation type="journal article" date="2014" name="Int. J. Syst. Evol. Microbiol.">
        <title>Complete genome sequence of Corynebacterium casei LMG S-19264T (=DSM 44701T), isolated from a smear-ripened cheese.</title>
        <authorList>
            <consortium name="US DOE Joint Genome Institute (JGI-PGF)"/>
            <person name="Walter F."/>
            <person name="Albersmeier A."/>
            <person name="Kalinowski J."/>
            <person name="Ruckert C."/>
        </authorList>
    </citation>
    <scope>NUCLEOTIDE SEQUENCE</scope>
    <source>
        <strain evidence="1">VKM B-2555</strain>
    </source>
</reference>
<gene>
    <name evidence="1" type="primary">crtB</name>
    <name evidence="1" type="ORF">GCM10008171_11780</name>
</gene>
<organism evidence="1 2">
    <name type="scientific">Methylopila jiangsuensis</name>
    <dbReference type="NCBI Taxonomy" id="586230"/>
    <lineage>
        <taxon>Bacteria</taxon>
        <taxon>Pseudomonadati</taxon>
        <taxon>Pseudomonadota</taxon>
        <taxon>Alphaproteobacteria</taxon>
        <taxon>Hyphomicrobiales</taxon>
        <taxon>Methylopilaceae</taxon>
        <taxon>Methylopila</taxon>
    </lineage>
</organism>
<dbReference type="SUPFAM" id="SSF48576">
    <property type="entry name" value="Terpenoid synthases"/>
    <property type="match status" value="1"/>
</dbReference>
<dbReference type="Proteomes" id="UP001143364">
    <property type="component" value="Unassembled WGS sequence"/>
</dbReference>
<evidence type="ECO:0000313" key="1">
    <source>
        <dbReference type="EMBL" id="GLK75924.1"/>
    </source>
</evidence>
<dbReference type="InterPro" id="IPR008949">
    <property type="entry name" value="Isoprenoid_synthase_dom_sf"/>
</dbReference>
<dbReference type="AlphaFoldDB" id="A0A9W6N2F9"/>
<proteinExistence type="predicted"/>
<dbReference type="InterPro" id="IPR002060">
    <property type="entry name" value="Squ/phyt_synthse"/>
</dbReference>